<dbReference type="EMBL" id="FMID01000025">
    <property type="protein sequence ID" value="SCL75179.1"/>
    <property type="molecule type" value="Genomic_DNA"/>
</dbReference>
<sequence>MIMKFSETIRRLMGWCPMAGSVRMDLSVRPAAAAAAGGRDGLFRAGAGWWRHYHNQLLVMALAVSAVAAAFFTLVEDASGYPAVWMGLAIGAGAVIGFLLGCRKQYAQIAAGEFRRENMSRQLRITRELSVPVAFILLLALMAYLLQEGLFDQILGFMLGLSLAFWALYGITVLWERRHQATLIAEKGSMYVVDMERSEEEIV</sequence>
<name>A0A1M4MJT1_9EURY</name>
<evidence type="ECO:0000313" key="2">
    <source>
        <dbReference type="EMBL" id="SCL75179.1"/>
    </source>
</evidence>
<organism evidence="2 3">
    <name type="scientific">Methanoculleus chikugoensis</name>
    <dbReference type="NCBI Taxonomy" id="118126"/>
    <lineage>
        <taxon>Archaea</taxon>
        <taxon>Methanobacteriati</taxon>
        <taxon>Methanobacteriota</taxon>
        <taxon>Stenosarchaea group</taxon>
        <taxon>Methanomicrobia</taxon>
        <taxon>Methanomicrobiales</taxon>
        <taxon>Methanomicrobiaceae</taxon>
        <taxon>Methanoculleus</taxon>
    </lineage>
</organism>
<dbReference type="Pfam" id="PF07895">
    <property type="entry name" value="DUF1673"/>
    <property type="match status" value="1"/>
</dbReference>
<proteinExistence type="predicted"/>
<evidence type="ECO:0008006" key="4">
    <source>
        <dbReference type="Google" id="ProtNLM"/>
    </source>
</evidence>
<reference evidence="2 3" key="1">
    <citation type="submission" date="2016-08" db="EMBL/GenBank/DDBJ databases">
        <authorList>
            <person name="Seilhamer J.J."/>
        </authorList>
    </citation>
    <scope>NUCLEOTIDE SEQUENCE [LARGE SCALE GENOMIC DNA]</scope>
    <source>
        <strain evidence="2">L21-II-0</strain>
    </source>
</reference>
<dbReference type="InterPro" id="IPR012874">
    <property type="entry name" value="DUF1673_METspp"/>
</dbReference>
<feature type="transmembrane region" description="Helical" evidence="1">
    <location>
        <begin position="153"/>
        <end position="175"/>
    </location>
</feature>
<dbReference type="STRING" id="118126.L21_1071"/>
<feature type="transmembrane region" description="Helical" evidence="1">
    <location>
        <begin position="57"/>
        <end position="75"/>
    </location>
</feature>
<keyword evidence="1" id="KW-0472">Membrane</keyword>
<dbReference type="RefSeq" id="WP_256712409.1">
    <property type="nucleotide sequence ID" value="NZ_FMID01000025.1"/>
</dbReference>
<protein>
    <recommendedName>
        <fullName evidence="4">DUF1673 family protein</fullName>
    </recommendedName>
</protein>
<feature type="transmembrane region" description="Helical" evidence="1">
    <location>
        <begin position="81"/>
        <end position="100"/>
    </location>
</feature>
<dbReference type="Proteomes" id="UP000184671">
    <property type="component" value="Unassembled WGS sequence"/>
</dbReference>
<feature type="transmembrane region" description="Helical" evidence="1">
    <location>
        <begin position="129"/>
        <end position="147"/>
    </location>
</feature>
<keyword evidence="1" id="KW-0812">Transmembrane</keyword>
<dbReference type="AlphaFoldDB" id="A0A1M4MJT1"/>
<evidence type="ECO:0000256" key="1">
    <source>
        <dbReference type="SAM" id="Phobius"/>
    </source>
</evidence>
<keyword evidence="1" id="KW-1133">Transmembrane helix</keyword>
<evidence type="ECO:0000313" key="3">
    <source>
        <dbReference type="Proteomes" id="UP000184671"/>
    </source>
</evidence>
<accession>A0A1M4MJT1</accession>
<gene>
    <name evidence="2" type="ORF">L21_1071</name>
</gene>